<keyword evidence="4" id="KW-0378">Hydrolase</keyword>
<keyword evidence="2" id="KW-0698">rRNA processing</keyword>
<dbReference type="InterPro" id="IPR002562">
    <property type="entry name" value="3'-5'_exonuclease_dom"/>
</dbReference>
<dbReference type="GO" id="GO:0005730">
    <property type="term" value="C:nucleolus"/>
    <property type="evidence" value="ECO:0007669"/>
    <property type="project" value="TreeGrafter"/>
</dbReference>
<evidence type="ECO:0000256" key="4">
    <source>
        <dbReference type="ARBA" id="ARBA00022801"/>
    </source>
</evidence>
<evidence type="ECO:0000313" key="13">
    <source>
        <dbReference type="Proteomes" id="UP001497382"/>
    </source>
</evidence>
<dbReference type="InterPro" id="IPR049559">
    <property type="entry name" value="Rrp6p-like_exo"/>
</dbReference>
<dbReference type="GO" id="GO:0000166">
    <property type="term" value="F:nucleotide binding"/>
    <property type="evidence" value="ECO:0007669"/>
    <property type="project" value="InterPro"/>
</dbReference>
<comment type="subcellular location">
    <subcellularLocation>
        <location evidence="1">Nucleus</location>
    </subcellularLocation>
</comment>
<dbReference type="SUPFAM" id="SSF47819">
    <property type="entry name" value="HRDC-like"/>
    <property type="match status" value="1"/>
</dbReference>
<dbReference type="InterPro" id="IPR012588">
    <property type="entry name" value="Exosome-assoc_fac_Rrp6_N"/>
</dbReference>
<dbReference type="Proteomes" id="UP001497382">
    <property type="component" value="Unassembled WGS sequence"/>
</dbReference>
<dbReference type="InterPro" id="IPR012337">
    <property type="entry name" value="RNaseH-like_sf"/>
</dbReference>
<dbReference type="SMART" id="SM00341">
    <property type="entry name" value="HRDC"/>
    <property type="match status" value="1"/>
</dbReference>
<dbReference type="GO" id="GO:0071038">
    <property type="term" value="P:TRAMP-dependent tRNA surveillance pathway"/>
    <property type="evidence" value="ECO:0007669"/>
    <property type="project" value="TreeGrafter"/>
</dbReference>
<evidence type="ECO:0000259" key="11">
    <source>
        <dbReference type="PROSITE" id="PS50967"/>
    </source>
</evidence>
<dbReference type="Pfam" id="PF01612">
    <property type="entry name" value="DNA_pol_A_exo1"/>
    <property type="match status" value="1"/>
</dbReference>
<evidence type="ECO:0000256" key="10">
    <source>
        <dbReference type="SAM" id="MobiDB-lite"/>
    </source>
</evidence>
<evidence type="ECO:0000313" key="12">
    <source>
        <dbReference type="EMBL" id="CAL1281683.1"/>
    </source>
</evidence>
<dbReference type="GO" id="GO:0071051">
    <property type="term" value="P:poly(A)-dependent snoRNA 3'-end processing"/>
    <property type="evidence" value="ECO:0007669"/>
    <property type="project" value="TreeGrafter"/>
</dbReference>
<evidence type="ECO:0000256" key="6">
    <source>
        <dbReference type="ARBA" id="ARBA00022839"/>
    </source>
</evidence>
<evidence type="ECO:0000256" key="8">
    <source>
        <dbReference type="ARBA" id="ARBA00043957"/>
    </source>
</evidence>
<gene>
    <name evidence="12" type="ORF">LARSCL_LOCUS11710</name>
</gene>
<dbReference type="InterPro" id="IPR036397">
    <property type="entry name" value="RNaseH_sf"/>
</dbReference>
<evidence type="ECO:0000256" key="2">
    <source>
        <dbReference type="ARBA" id="ARBA00022552"/>
    </source>
</evidence>
<evidence type="ECO:0000256" key="3">
    <source>
        <dbReference type="ARBA" id="ARBA00022722"/>
    </source>
</evidence>
<dbReference type="GO" id="GO:0000176">
    <property type="term" value="C:nuclear exosome (RNase complex)"/>
    <property type="evidence" value="ECO:0007669"/>
    <property type="project" value="InterPro"/>
</dbReference>
<dbReference type="FunFam" id="3.30.420.10:FF:000059">
    <property type="entry name" value="Exosome complex exonuclease Rrp6"/>
    <property type="match status" value="1"/>
</dbReference>
<feature type="compositionally biased region" description="Basic residues" evidence="10">
    <location>
        <begin position="720"/>
        <end position="730"/>
    </location>
</feature>
<dbReference type="EMBL" id="CAXIEN010000148">
    <property type="protein sequence ID" value="CAL1281683.1"/>
    <property type="molecule type" value="Genomic_DNA"/>
</dbReference>
<dbReference type="FunFam" id="1.10.150.80:FF:000001">
    <property type="entry name" value="Putative exosome component 10"/>
    <property type="match status" value="1"/>
</dbReference>
<keyword evidence="3" id="KW-0540">Nuclease</keyword>
<keyword evidence="13" id="KW-1185">Reference proteome</keyword>
<dbReference type="GO" id="GO:0003727">
    <property type="term" value="F:single-stranded RNA binding"/>
    <property type="evidence" value="ECO:0007669"/>
    <property type="project" value="TreeGrafter"/>
</dbReference>
<dbReference type="AlphaFoldDB" id="A0AAV2ACK1"/>
<dbReference type="InterPro" id="IPR045092">
    <property type="entry name" value="Rrp6-like"/>
</dbReference>
<evidence type="ECO:0000256" key="9">
    <source>
        <dbReference type="ARBA" id="ARBA00070365"/>
    </source>
</evidence>
<dbReference type="GO" id="GO:0071037">
    <property type="term" value="P:nuclear polyadenylation-dependent snRNA catabolic process"/>
    <property type="evidence" value="ECO:0007669"/>
    <property type="project" value="TreeGrafter"/>
</dbReference>
<dbReference type="GO" id="GO:0000175">
    <property type="term" value="F:3'-5'-RNA exonuclease activity"/>
    <property type="evidence" value="ECO:0007669"/>
    <property type="project" value="InterPro"/>
</dbReference>
<dbReference type="GO" id="GO:0071035">
    <property type="term" value="P:nuclear polyadenylation-dependent rRNA catabolic process"/>
    <property type="evidence" value="ECO:0007669"/>
    <property type="project" value="TreeGrafter"/>
</dbReference>
<feature type="domain" description="HRDC" evidence="11">
    <location>
        <begin position="453"/>
        <end position="533"/>
    </location>
</feature>
<dbReference type="SUPFAM" id="SSF53098">
    <property type="entry name" value="Ribonuclease H-like"/>
    <property type="match status" value="1"/>
</dbReference>
<accession>A0AAV2ACK1</accession>
<dbReference type="GO" id="GO:0071040">
    <property type="term" value="P:nuclear polyadenylation-dependent antisense transcript catabolic process"/>
    <property type="evidence" value="ECO:0007669"/>
    <property type="project" value="TreeGrafter"/>
</dbReference>
<evidence type="ECO:0000256" key="1">
    <source>
        <dbReference type="ARBA" id="ARBA00004123"/>
    </source>
</evidence>
<dbReference type="GO" id="GO:0071036">
    <property type="term" value="P:nuclear polyadenylation-dependent snoRNA catabolic process"/>
    <property type="evidence" value="ECO:0007669"/>
    <property type="project" value="TreeGrafter"/>
</dbReference>
<dbReference type="Gene3D" id="3.30.420.10">
    <property type="entry name" value="Ribonuclease H-like superfamily/Ribonuclease H"/>
    <property type="match status" value="1"/>
</dbReference>
<dbReference type="GO" id="GO:0071039">
    <property type="term" value="P:nuclear polyadenylation-dependent CUT catabolic process"/>
    <property type="evidence" value="ECO:0007669"/>
    <property type="project" value="TreeGrafter"/>
</dbReference>
<sequence length="827" mass="95213">MDDDVQEIEQDSFFVPNYKDASSFTQDVLRSILTATKSANNLPSAGDDFDCYNCYPGFREVMLRKRKAILSLMTSIIQSHGMREKFQDRELEEKFDLLVEANDTILENVSIYLDEASGPKEPDEELVIAVKPSSAINTSWNKKQFSSSSPQSYKLLTAKNVSRPQLSFKDKVENSNSPFVPIIREKPHSIKPLAIIYEADKDEYCHPYEWEIEKFQPAEEFLQEVEPVSPKPLDETPLVIVKTEEQLKKMCDELSKVKEIAVDLEHHSYRSFQGFTCLMQISTRETDYIIDVLELRSEMFILNEVFTNPKIVKVLHGADMDVLWLQRDFGVYIVNLFDTGQAARVLHFAHLSLAYLLKHYCRFDMDKRFQLADWRIRPLPAEMIKYAREDTHYLLYVYDCLKNDLIKGGNDMKNLLQSTFDRSKVICAKKYQKPLFDDDKYLELYRKSKKMFNAKQLYCLKELFEWRDRIARENDESISYVLPNHMMLQIAEALPREQQGILACCNPIPPLVKQQLNELHSIILRANESSLKQLEQMELEQKAQVQKQTNHQIDLSSFIHCPHDIHHLEDKKVKSADQSGNAENLLPLITKIHSSPSLLKKKPILSALFEKSTKQTASNENVQKIPETVVNSLKHLISPYERFKITEKIQNKDSSDKKKDSKKVVEEKENKISEETEVVNEPVNTSVVGEENSKPSENANVAGESSMADASFDVIESTPLRKKKRNKKRKNVPDVSLLVTPNEKPPPSKKSRTPEASTVPDESFTPYDYSKSDFSNFSGKKKPKNKTPQGQNRATKGYFGRKRKNAKQATFARGSGNDQKPRWPKKE</sequence>
<name>A0AAV2ACK1_9ARAC</name>
<dbReference type="Pfam" id="PF08066">
    <property type="entry name" value="PMC2NT"/>
    <property type="match status" value="1"/>
</dbReference>
<dbReference type="Pfam" id="PF00570">
    <property type="entry name" value="HRDC"/>
    <property type="match status" value="1"/>
</dbReference>
<proteinExistence type="inferred from homology"/>
<dbReference type="InterPro" id="IPR010997">
    <property type="entry name" value="HRDC-like_sf"/>
</dbReference>
<evidence type="ECO:0000256" key="5">
    <source>
        <dbReference type="ARBA" id="ARBA00022835"/>
    </source>
</evidence>
<protein>
    <recommendedName>
        <fullName evidence="9">Exosome complex component 10 homolog</fullName>
    </recommendedName>
</protein>
<dbReference type="PROSITE" id="PS50967">
    <property type="entry name" value="HRDC"/>
    <property type="match status" value="1"/>
</dbReference>
<reference evidence="12 13" key="1">
    <citation type="submission" date="2024-04" db="EMBL/GenBank/DDBJ databases">
        <authorList>
            <person name="Rising A."/>
            <person name="Reimegard J."/>
            <person name="Sonavane S."/>
            <person name="Akerstrom W."/>
            <person name="Nylinder S."/>
            <person name="Hedman E."/>
            <person name="Kallberg Y."/>
        </authorList>
    </citation>
    <scope>NUCLEOTIDE SEQUENCE [LARGE SCALE GENOMIC DNA]</scope>
</reference>
<feature type="region of interest" description="Disordered" evidence="10">
    <location>
        <begin position="651"/>
        <end position="827"/>
    </location>
</feature>
<dbReference type="CDD" id="cd06147">
    <property type="entry name" value="Rrp6p_like_exo"/>
    <property type="match status" value="1"/>
</dbReference>
<dbReference type="PANTHER" id="PTHR12124">
    <property type="entry name" value="POLYMYOSITIS/SCLERODERMA AUTOANTIGEN-RELATED"/>
    <property type="match status" value="1"/>
</dbReference>
<dbReference type="SMART" id="SM00474">
    <property type="entry name" value="35EXOc"/>
    <property type="match status" value="1"/>
</dbReference>
<keyword evidence="6" id="KW-0269">Exonuclease</keyword>
<feature type="compositionally biased region" description="Basic and acidic residues" evidence="10">
    <location>
        <begin position="651"/>
        <end position="674"/>
    </location>
</feature>
<keyword evidence="7" id="KW-0539">Nucleus</keyword>
<dbReference type="GO" id="GO:0000467">
    <property type="term" value="P:exonucleolytic trimming to generate mature 3'-end of 5.8S rRNA from tricistronic rRNA transcript (SSU-rRNA, 5.8S rRNA, LSU-rRNA)"/>
    <property type="evidence" value="ECO:0007669"/>
    <property type="project" value="InterPro"/>
</dbReference>
<keyword evidence="5" id="KW-0271">Exosome</keyword>
<dbReference type="GO" id="GO:0071044">
    <property type="term" value="P:histone mRNA catabolic process"/>
    <property type="evidence" value="ECO:0007669"/>
    <property type="project" value="TreeGrafter"/>
</dbReference>
<comment type="caution">
    <text evidence="12">The sequence shown here is derived from an EMBL/GenBank/DDBJ whole genome shotgun (WGS) entry which is preliminary data.</text>
</comment>
<dbReference type="Gene3D" id="1.10.150.80">
    <property type="entry name" value="HRDC domain"/>
    <property type="match status" value="1"/>
</dbReference>
<evidence type="ECO:0000256" key="7">
    <source>
        <dbReference type="ARBA" id="ARBA00023242"/>
    </source>
</evidence>
<comment type="similarity">
    <text evidence="8">Belongs to the exosome component 10/RRP6 family.</text>
</comment>
<dbReference type="InterPro" id="IPR002121">
    <property type="entry name" value="HRDC_dom"/>
</dbReference>
<feature type="compositionally biased region" description="Low complexity" evidence="10">
    <location>
        <begin position="679"/>
        <end position="688"/>
    </location>
</feature>
<dbReference type="PANTHER" id="PTHR12124:SF47">
    <property type="entry name" value="EXOSOME COMPONENT 10"/>
    <property type="match status" value="1"/>
</dbReference>
<organism evidence="12 13">
    <name type="scientific">Larinioides sclopetarius</name>
    <dbReference type="NCBI Taxonomy" id="280406"/>
    <lineage>
        <taxon>Eukaryota</taxon>
        <taxon>Metazoa</taxon>
        <taxon>Ecdysozoa</taxon>
        <taxon>Arthropoda</taxon>
        <taxon>Chelicerata</taxon>
        <taxon>Arachnida</taxon>
        <taxon>Araneae</taxon>
        <taxon>Araneomorphae</taxon>
        <taxon>Entelegynae</taxon>
        <taxon>Araneoidea</taxon>
        <taxon>Araneidae</taxon>
        <taxon>Larinioides</taxon>
    </lineage>
</organism>
<dbReference type="InterPro" id="IPR044876">
    <property type="entry name" value="HRDC_dom_sf"/>
</dbReference>